<sequence>MKKTIYSIKNSRKIIFVNYFSIFMVSFILYIIYVVVRTTPNVLTEVYKSISSSQLITAVLFLLVIIYFCLLYPFTILWIRQLPLYQKIFHRQLFFKEWFNIYINTPTHYLSEHSIVHDNYSHSDGYKIYYNRTWEKKLNNILIFHFYLQ</sequence>
<dbReference type="Proteomes" id="UP000053058">
    <property type="component" value="Unassembled WGS sequence"/>
</dbReference>
<evidence type="ECO:0000313" key="2">
    <source>
        <dbReference type="EMBL" id="KSU06569.1"/>
    </source>
</evidence>
<keyword evidence="1" id="KW-0472">Membrane</keyword>
<comment type="caution">
    <text evidence="2">The sequence shown here is derived from an EMBL/GenBank/DDBJ whole genome shotgun (WGS) entry which is preliminary data.</text>
</comment>
<keyword evidence="1" id="KW-1133">Transmembrane helix</keyword>
<accession>A0A0V8CZW3</accession>
<dbReference type="PATRIC" id="fig|1360.105.peg.1081"/>
<proteinExistence type="predicted"/>
<organism evidence="2 3">
    <name type="scientific">Lactococcus lactis subsp. lactis</name>
    <name type="common">Streptococcus lactis</name>
    <dbReference type="NCBI Taxonomy" id="1360"/>
    <lineage>
        <taxon>Bacteria</taxon>
        <taxon>Bacillati</taxon>
        <taxon>Bacillota</taxon>
        <taxon>Bacilli</taxon>
        <taxon>Lactobacillales</taxon>
        <taxon>Streptococcaceae</taxon>
        <taxon>Lactococcus</taxon>
    </lineage>
</organism>
<feature type="transmembrane region" description="Helical" evidence="1">
    <location>
        <begin position="16"/>
        <end position="36"/>
    </location>
</feature>
<reference evidence="3" key="1">
    <citation type="submission" date="2015-10" db="EMBL/GenBank/DDBJ databases">
        <title>Draft Genome Sequences of 11 Lactococcus lactis subspecies cremoris strains.</title>
        <authorList>
            <person name="Wels M."/>
            <person name="Backus L."/>
            <person name="Boekhorst J."/>
            <person name="Dijkstra A."/>
            <person name="Beerthuizen M."/>
            <person name="Kelly W."/>
            <person name="Siezen R."/>
            <person name="Bachmann H."/>
            <person name="Van Hijum S."/>
        </authorList>
    </citation>
    <scope>NUCLEOTIDE SEQUENCE [LARGE SCALE GENOMIC DNA]</scope>
    <source>
        <strain evidence="3">KF282</strain>
    </source>
</reference>
<dbReference type="AlphaFoldDB" id="A0A0V8CZW3"/>
<keyword evidence="1" id="KW-0812">Transmembrane</keyword>
<evidence type="ECO:0000313" key="3">
    <source>
        <dbReference type="Proteomes" id="UP000053058"/>
    </source>
</evidence>
<dbReference type="EMBL" id="LKLN01000027">
    <property type="protein sequence ID" value="KSU06569.1"/>
    <property type="molecule type" value="Genomic_DNA"/>
</dbReference>
<protein>
    <submittedName>
        <fullName evidence="2">Uncharacterized protein</fullName>
    </submittedName>
</protein>
<feature type="transmembrane region" description="Helical" evidence="1">
    <location>
        <begin position="56"/>
        <end position="79"/>
    </location>
</feature>
<evidence type="ECO:0000256" key="1">
    <source>
        <dbReference type="SAM" id="Phobius"/>
    </source>
</evidence>
<gene>
    <name evidence="2" type="ORF">KF282_0966</name>
</gene>
<name>A0A0V8CZW3_LACLL</name>